<sequence>MMSSMNCISPFRFSDSPLWDDSPDAKQKSAVKTFTGTPSILKKCHCDLLSPLSERKCGKKLEIDMTSNLSKEFSFLDVMLDASGTGNKSQESPSECKTKSGVFIEEKENLCQAIDQEQYSGGDHTKPLDDEAQKKDSNGINSQ</sequence>
<evidence type="ECO:0000313" key="3">
    <source>
        <dbReference type="Proteomes" id="UP000322667"/>
    </source>
</evidence>
<proteinExistence type="predicted"/>
<dbReference type="EMBL" id="CM017621">
    <property type="protein sequence ID" value="TYH95001.1"/>
    <property type="molecule type" value="Genomic_DNA"/>
</dbReference>
<keyword evidence="3" id="KW-1185">Reference proteome</keyword>
<gene>
    <name evidence="2" type="ORF">ES332_A12G077600v1</name>
</gene>
<name>A0A5D2MU31_GOSTO</name>
<organism evidence="2 3">
    <name type="scientific">Gossypium tomentosum</name>
    <name type="common">Hawaiian cotton</name>
    <name type="synonym">Gossypium sandvicense</name>
    <dbReference type="NCBI Taxonomy" id="34277"/>
    <lineage>
        <taxon>Eukaryota</taxon>
        <taxon>Viridiplantae</taxon>
        <taxon>Streptophyta</taxon>
        <taxon>Embryophyta</taxon>
        <taxon>Tracheophyta</taxon>
        <taxon>Spermatophyta</taxon>
        <taxon>Magnoliopsida</taxon>
        <taxon>eudicotyledons</taxon>
        <taxon>Gunneridae</taxon>
        <taxon>Pentapetalae</taxon>
        <taxon>rosids</taxon>
        <taxon>malvids</taxon>
        <taxon>Malvales</taxon>
        <taxon>Malvaceae</taxon>
        <taxon>Malvoideae</taxon>
        <taxon>Gossypium</taxon>
    </lineage>
</organism>
<dbReference type="Proteomes" id="UP000322667">
    <property type="component" value="Chromosome A12"/>
</dbReference>
<feature type="region of interest" description="Disordered" evidence="1">
    <location>
        <begin position="114"/>
        <end position="143"/>
    </location>
</feature>
<protein>
    <submittedName>
        <fullName evidence="2">Uncharacterized protein</fullName>
    </submittedName>
</protein>
<evidence type="ECO:0000313" key="2">
    <source>
        <dbReference type="EMBL" id="TYH95001.1"/>
    </source>
</evidence>
<evidence type="ECO:0000256" key="1">
    <source>
        <dbReference type="SAM" id="MobiDB-lite"/>
    </source>
</evidence>
<reference evidence="2 3" key="1">
    <citation type="submission" date="2019-07" db="EMBL/GenBank/DDBJ databases">
        <title>WGS assembly of Gossypium tomentosum.</title>
        <authorList>
            <person name="Chen Z.J."/>
            <person name="Sreedasyam A."/>
            <person name="Ando A."/>
            <person name="Song Q."/>
            <person name="De L."/>
            <person name="Hulse-Kemp A."/>
            <person name="Ding M."/>
            <person name="Ye W."/>
            <person name="Kirkbride R."/>
            <person name="Jenkins J."/>
            <person name="Plott C."/>
            <person name="Lovell J."/>
            <person name="Lin Y.-M."/>
            <person name="Vaughn R."/>
            <person name="Liu B."/>
            <person name="Li W."/>
            <person name="Simpson S."/>
            <person name="Scheffler B."/>
            <person name="Saski C."/>
            <person name="Grover C."/>
            <person name="Hu G."/>
            <person name="Conover J."/>
            <person name="Carlson J."/>
            <person name="Shu S."/>
            <person name="Boston L."/>
            <person name="Williams M."/>
            <person name="Peterson D."/>
            <person name="Mcgee K."/>
            <person name="Jones D."/>
            <person name="Wendel J."/>
            <person name="Stelly D."/>
            <person name="Grimwood J."/>
            <person name="Schmutz J."/>
        </authorList>
    </citation>
    <scope>NUCLEOTIDE SEQUENCE [LARGE SCALE GENOMIC DNA]</scope>
    <source>
        <strain evidence="2">7179.01</strain>
    </source>
</reference>
<accession>A0A5D2MU31</accession>
<dbReference type="AlphaFoldDB" id="A0A5D2MU31"/>
<feature type="compositionally biased region" description="Basic and acidic residues" evidence="1">
    <location>
        <begin position="123"/>
        <end position="137"/>
    </location>
</feature>